<protein>
    <submittedName>
        <fullName evidence="2">Uncharacterized protein</fullName>
    </submittedName>
</protein>
<gene>
    <name evidence="2" type="ORF">DPMN_153434</name>
</gene>
<name>A0A9D4J8X2_DREPO</name>
<keyword evidence="3" id="KW-1185">Reference proteome</keyword>
<dbReference type="AlphaFoldDB" id="A0A9D4J8X2"/>
<dbReference type="Proteomes" id="UP000828390">
    <property type="component" value="Unassembled WGS sequence"/>
</dbReference>
<evidence type="ECO:0000313" key="3">
    <source>
        <dbReference type="Proteomes" id="UP000828390"/>
    </source>
</evidence>
<reference evidence="2" key="2">
    <citation type="submission" date="2020-11" db="EMBL/GenBank/DDBJ databases">
        <authorList>
            <person name="McCartney M.A."/>
            <person name="Auch B."/>
            <person name="Kono T."/>
            <person name="Mallez S."/>
            <person name="Becker A."/>
            <person name="Gohl D.M."/>
            <person name="Silverstein K.A.T."/>
            <person name="Koren S."/>
            <person name="Bechman K.B."/>
            <person name="Herman A."/>
            <person name="Abrahante J.E."/>
            <person name="Garbe J."/>
        </authorList>
    </citation>
    <scope>NUCLEOTIDE SEQUENCE</scope>
    <source>
        <strain evidence="2">Duluth1</strain>
        <tissue evidence="2">Whole animal</tissue>
    </source>
</reference>
<evidence type="ECO:0000256" key="1">
    <source>
        <dbReference type="SAM" id="MobiDB-lite"/>
    </source>
</evidence>
<sequence length="62" mass="7377">MTTPPNKIELPPKMKAPWYDPEVSISRPATQNKNNRRRPVDEQHRIWKIEVNQSTSMTEFEQ</sequence>
<organism evidence="2 3">
    <name type="scientific">Dreissena polymorpha</name>
    <name type="common">Zebra mussel</name>
    <name type="synonym">Mytilus polymorpha</name>
    <dbReference type="NCBI Taxonomy" id="45954"/>
    <lineage>
        <taxon>Eukaryota</taxon>
        <taxon>Metazoa</taxon>
        <taxon>Spiralia</taxon>
        <taxon>Lophotrochozoa</taxon>
        <taxon>Mollusca</taxon>
        <taxon>Bivalvia</taxon>
        <taxon>Autobranchia</taxon>
        <taxon>Heteroconchia</taxon>
        <taxon>Euheterodonta</taxon>
        <taxon>Imparidentia</taxon>
        <taxon>Neoheterodontei</taxon>
        <taxon>Myida</taxon>
        <taxon>Dreissenoidea</taxon>
        <taxon>Dreissenidae</taxon>
        <taxon>Dreissena</taxon>
    </lineage>
</organism>
<proteinExistence type="predicted"/>
<reference evidence="2" key="1">
    <citation type="journal article" date="2019" name="bioRxiv">
        <title>The Genome of the Zebra Mussel, Dreissena polymorpha: A Resource for Invasive Species Research.</title>
        <authorList>
            <person name="McCartney M.A."/>
            <person name="Auch B."/>
            <person name="Kono T."/>
            <person name="Mallez S."/>
            <person name="Zhang Y."/>
            <person name="Obille A."/>
            <person name="Becker A."/>
            <person name="Abrahante J.E."/>
            <person name="Garbe J."/>
            <person name="Badalamenti J.P."/>
            <person name="Herman A."/>
            <person name="Mangelson H."/>
            <person name="Liachko I."/>
            <person name="Sullivan S."/>
            <person name="Sone E.D."/>
            <person name="Koren S."/>
            <person name="Silverstein K.A.T."/>
            <person name="Beckman K.B."/>
            <person name="Gohl D.M."/>
        </authorList>
    </citation>
    <scope>NUCLEOTIDE SEQUENCE</scope>
    <source>
        <strain evidence="2">Duluth1</strain>
        <tissue evidence="2">Whole animal</tissue>
    </source>
</reference>
<evidence type="ECO:0000313" key="2">
    <source>
        <dbReference type="EMBL" id="KAH3799818.1"/>
    </source>
</evidence>
<comment type="caution">
    <text evidence="2">The sequence shown here is derived from an EMBL/GenBank/DDBJ whole genome shotgun (WGS) entry which is preliminary data.</text>
</comment>
<accession>A0A9D4J8X2</accession>
<feature type="region of interest" description="Disordered" evidence="1">
    <location>
        <begin position="1"/>
        <end position="41"/>
    </location>
</feature>
<dbReference type="EMBL" id="JAIWYP010000007">
    <property type="protein sequence ID" value="KAH3799818.1"/>
    <property type="molecule type" value="Genomic_DNA"/>
</dbReference>